<name>A0A8J5T151_HOMAM</name>
<comment type="caution">
    <text evidence="2">The sequence shown here is derived from an EMBL/GenBank/DDBJ whole genome shotgun (WGS) entry which is preliminary data.</text>
</comment>
<dbReference type="GO" id="GO:0003676">
    <property type="term" value="F:nucleic acid binding"/>
    <property type="evidence" value="ECO:0007669"/>
    <property type="project" value="InterPro"/>
</dbReference>
<gene>
    <name evidence="2" type="primary">Pogo-L90</name>
    <name evidence="2" type="ORF">Hamer_G025161</name>
</gene>
<evidence type="ECO:0000313" key="3">
    <source>
        <dbReference type="Proteomes" id="UP000747542"/>
    </source>
</evidence>
<dbReference type="InterPro" id="IPR004875">
    <property type="entry name" value="DDE_SF_endonuclease_dom"/>
</dbReference>
<reference evidence="2" key="1">
    <citation type="journal article" date="2021" name="Sci. Adv.">
        <title>The American lobster genome reveals insights on longevity, neural, and immune adaptations.</title>
        <authorList>
            <person name="Polinski J.M."/>
            <person name="Zimin A.V."/>
            <person name="Clark K.F."/>
            <person name="Kohn A.B."/>
            <person name="Sadowski N."/>
            <person name="Timp W."/>
            <person name="Ptitsyn A."/>
            <person name="Khanna P."/>
            <person name="Romanova D.Y."/>
            <person name="Williams P."/>
            <person name="Greenwood S.J."/>
            <person name="Moroz L.L."/>
            <person name="Walt D.R."/>
            <person name="Bodnar A.G."/>
        </authorList>
    </citation>
    <scope>NUCLEOTIDE SEQUENCE</scope>
    <source>
        <strain evidence="2">GMGI-L3</strain>
    </source>
</reference>
<organism evidence="2 3">
    <name type="scientific">Homarus americanus</name>
    <name type="common">American lobster</name>
    <dbReference type="NCBI Taxonomy" id="6706"/>
    <lineage>
        <taxon>Eukaryota</taxon>
        <taxon>Metazoa</taxon>
        <taxon>Ecdysozoa</taxon>
        <taxon>Arthropoda</taxon>
        <taxon>Crustacea</taxon>
        <taxon>Multicrustacea</taxon>
        <taxon>Malacostraca</taxon>
        <taxon>Eumalacostraca</taxon>
        <taxon>Eucarida</taxon>
        <taxon>Decapoda</taxon>
        <taxon>Pleocyemata</taxon>
        <taxon>Astacidea</taxon>
        <taxon>Nephropoidea</taxon>
        <taxon>Nephropidae</taxon>
        <taxon>Homarus</taxon>
    </lineage>
</organism>
<keyword evidence="3" id="KW-1185">Reference proteome</keyword>
<dbReference type="EMBL" id="JAHLQT010011871">
    <property type="protein sequence ID" value="KAG7171705.1"/>
    <property type="molecule type" value="Genomic_DNA"/>
</dbReference>
<sequence length="113" mass="12421">YHNLLIKYQACTGLLAPDKYESHLVDSVTAGIRKENTDTAVIPGGLTSLVQPLDVSINKPFKDALKDHISEDPRAGHSPILHNKTNSLLTQNITFTSGWKEETVSRATCLGHR</sequence>
<dbReference type="Proteomes" id="UP000747542">
    <property type="component" value="Unassembled WGS sequence"/>
</dbReference>
<dbReference type="AlphaFoldDB" id="A0A8J5T151"/>
<feature type="domain" description="DDE-1" evidence="1">
    <location>
        <begin position="14"/>
        <end position="79"/>
    </location>
</feature>
<accession>A0A8J5T151</accession>
<evidence type="ECO:0000259" key="1">
    <source>
        <dbReference type="Pfam" id="PF03184"/>
    </source>
</evidence>
<evidence type="ECO:0000313" key="2">
    <source>
        <dbReference type="EMBL" id="KAG7171705.1"/>
    </source>
</evidence>
<dbReference type="Pfam" id="PF03184">
    <property type="entry name" value="DDE_1"/>
    <property type="match status" value="1"/>
</dbReference>
<proteinExistence type="predicted"/>
<feature type="non-terminal residue" evidence="2">
    <location>
        <position position="113"/>
    </location>
</feature>
<protein>
    <submittedName>
        <fullName evidence="2">Pogo transposable element-like 90</fullName>
    </submittedName>
</protein>